<dbReference type="InterPro" id="IPR001356">
    <property type="entry name" value="HD"/>
</dbReference>
<keyword evidence="3 5" id="KW-0371">Homeobox</keyword>
<feature type="compositionally biased region" description="Pro residues" evidence="7">
    <location>
        <begin position="525"/>
        <end position="541"/>
    </location>
</feature>
<evidence type="ECO:0000256" key="7">
    <source>
        <dbReference type="SAM" id="MobiDB-lite"/>
    </source>
</evidence>
<feature type="domain" description="Homeobox" evidence="8">
    <location>
        <begin position="7"/>
        <end position="67"/>
    </location>
</feature>
<feature type="region of interest" description="Disordered" evidence="7">
    <location>
        <begin position="500"/>
        <end position="551"/>
    </location>
</feature>
<evidence type="ECO:0000256" key="3">
    <source>
        <dbReference type="ARBA" id="ARBA00023155"/>
    </source>
</evidence>
<dbReference type="GO" id="GO:0030154">
    <property type="term" value="P:cell differentiation"/>
    <property type="evidence" value="ECO:0007669"/>
    <property type="project" value="TreeGrafter"/>
</dbReference>
<dbReference type="OrthoDB" id="6159439at2759"/>
<dbReference type="PROSITE" id="PS50071">
    <property type="entry name" value="HOMEOBOX_2"/>
    <property type="match status" value="1"/>
</dbReference>
<sequence length="591" mass="63678">MFYNYIPNAVKTRKRTSAHQLSVLERIFVTDKKPNGPTRKRLAQELNMTPREVQVWFQNRKRKTSLATASPARAALAANNNTSNPSSRFPWRKITLTLRRQTSTSLEHQASSDSPPASHQPQLSLTHHQHLHLRADVEIDPLAPAPPSPYIAAPRASLPSDASWQPPSHQPFTLPPHPSLPSASISAQGFHARPNPAAYDLRRSSLPLVHSETAQSGAHPSEFFYHRRSIGALSAHPCVPLIRRTAYPESLHASVSDGSTGYNSLVSSRHSSFGAAEGVRYEPFPTRGRPVLAHRASVPWAFQASSAGAPLMHTHTPEHPEEGYLTPNEGFAWNNPDPFNSGAGDDGKMEYEMAADDGGMLGAYVFPPRPPKMMDDGEPLLDTSSEYRRSTGSVASSAGTSAAYFSDVDPFSRRGSCVSTSEMFSGLQVDDQPQHPVDGYPGSDGAYATDAVDPNATATYPSPTESAEQGAGGPPVQPQPALAYALSSSELAFALRSVRDDDRPSAAPNPVAQSQMSIREQHQDYPPPPGPPTTAPAPAPQPLAFADYAAPPPPQHGYVDAYAAPYYAQGMHPQYAPVVGDPLYAGGLQYS</sequence>
<evidence type="ECO:0000256" key="5">
    <source>
        <dbReference type="PROSITE-ProRule" id="PRU00108"/>
    </source>
</evidence>
<dbReference type="GO" id="GO:0005634">
    <property type="term" value="C:nucleus"/>
    <property type="evidence" value="ECO:0007669"/>
    <property type="project" value="UniProtKB-SubCell"/>
</dbReference>
<keyword evidence="2 5" id="KW-0238">DNA-binding</keyword>
<dbReference type="GO" id="GO:0006357">
    <property type="term" value="P:regulation of transcription by RNA polymerase II"/>
    <property type="evidence" value="ECO:0007669"/>
    <property type="project" value="TreeGrafter"/>
</dbReference>
<dbReference type="CDD" id="cd00086">
    <property type="entry name" value="homeodomain"/>
    <property type="match status" value="1"/>
</dbReference>
<feature type="region of interest" description="Disordered" evidence="7">
    <location>
        <begin position="426"/>
        <end position="480"/>
    </location>
</feature>
<comment type="subcellular location">
    <subcellularLocation>
        <location evidence="1 5 6">Nucleus</location>
    </subcellularLocation>
</comment>
<evidence type="ECO:0000256" key="4">
    <source>
        <dbReference type="ARBA" id="ARBA00023242"/>
    </source>
</evidence>
<dbReference type="GO" id="GO:0000978">
    <property type="term" value="F:RNA polymerase II cis-regulatory region sequence-specific DNA binding"/>
    <property type="evidence" value="ECO:0007669"/>
    <property type="project" value="TreeGrafter"/>
</dbReference>
<feature type="DNA-binding region" description="Homeobox" evidence="5">
    <location>
        <begin position="9"/>
        <end position="68"/>
    </location>
</feature>
<comment type="caution">
    <text evidence="9">The sequence shown here is derived from an EMBL/GenBank/DDBJ whole genome shotgun (WGS) entry which is preliminary data.</text>
</comment>
<feature type="compositionally biased region" description="Polar residues" evidence="7">
    <location>
        <begin position="456"/>
        <end position="466"/>
    </location>
</feature>
<dbReference type="AlphaFoldDB" id="A0A4S4LUR0"/>
<dbReference type="EMBL" id="SGPL01000167">
    <property type="protein sequence ID" value="THH16246.1"/>
    <property type="molecule type" value="Genomic_DNA"/>
</dbReference>
<dbReference type="PANTHER" id="PTHR24324">
    <property type="entry name" value="HOMEOBOX PROTEIN HHEX"/>
    <property type="match status" value="1"/>
</dbReference>
<dbReference type="Proteomes" id="UP000310158">
    <property type="component" value="Unassembled WGS sequence"/>
</dbReference>
<evidence type="ECO:0000256" key="1">
    <source>
        <dbReference type="ARBA" id="ARBA00004123"/>
    </source>
</evidence>
<feature type="compositionally biased region" description="Polar residues" evidence="7">
    <location>
        <begin position="107"/>
        <end position="117"/>
    </location>
</feature>
<dbReference type="SMART" id="SM00389">
    <property type="entry name" value="HOX"/>
    <property type="match status" value="1"/>
</dbReference>
<gene>
    <name evidence="9" type="ORF">EW146_g4373</name>
</gene>
<evidence type="ECO:0000259" key="8">
    <source>
        <dbReference type="PROSITE" id="PS50071"/>
    </source>
</evidence>
<accession>A0A4S4LUR0</accession>
<name>A0A4S4LUR0_9AGAM</name>
<keyword evidence="10" id="KW-1185">Reference proteome</keyword>
<keyword evidence="4 5" id="KW-0539">Nucleus</keyword>
<evidence type="ECO:0000313" key="9">
    <source>
        <dbReference type="EMBL" id="THH16246.1"/>
    </source>
</evidence>
<feature type="region of interest" description="Disordered" evidence="7">
    <location>
        <begin position="140"/>
        <end position="174"/>
    </location>
</feature>
<evidence type="ECO:0000313" key="10">
    <source>
        <dbReference type="Proteomes" id="UP000310158"/>
    </source>
</evidence>
<dbReference type="Gene3D" id="1.10.10.60">
    <property type="entry name" value="Homeodomain-like"/>
    <property type="match status" value="1"/>
</dbReference>
<dbReference type="InterPro" id="IPR051000">
    <property type="entry name" value="Homeobox_DNA-bind_prot"/>
</dbReference>
<evidence type="ECO:0000256" key="2">
    <source>
        <dbReference type="ARBA" id="ARBA00023125"/>
    </source>
</evidence>
<protein>
    <recommendedName>
        <fullName evidence="8">Homeobox domain-containing protein</fullName>
    </recommendedName>
</protein>
<feature type="compositionally biased region" description="Polar residues" evidence="7">
    <location>
        <begin position="160"/>
        <end position="171"/>
    </location>
</feature>
<organism evidence="9 10">
    <name type="scientific">Bondarzewia mesenterica</name>
    <dbReference type="NCBI Taxonomy" id="1095465"/>
    <lineage>
        <taxon>Eukaryota</taxon>
        <taxon>Fungi</taxon>
        <taxon>Dikarya</taxon>
        <taxon>Basidiomycota</taxon>
        <taxon>Agaricomycotina</taxon>
        <taxon>Agaricomycetes</taxon>
        <taxon>Russulales</taxon>
        <taxon>Bondarzewiaceae</taxon>
        <taxon>Bondarzewia</taxon>
    </lineage>
</organism>
<dbReference type="SUPFAM" id="SSF46689">
    <property type="entry name" value="Homeodomain-like"/>
    <property type="match status" value="1"/>
</dbReference>
<dbReference type="InterPro" id="IPR009057">
    <property type="entry name" value="Homeodomain-like_sf"/>
</dbReference>
<reference evidence="9 10" key="1">
    <citation type="submission" date="2019-02" db="EMBL/GenBank/DDBJ databases">
        <title>Genome sequencing of the rare red list fungi Bondarzewia mesenterica.</title>
        <authorList>
            <person name="Buettner E."/>
            <person name="Kellner H."/>
        </authorList>
    </citation>
    <scope>NUCLEOTIDE SEQUENCE [LARGE SCALE GENOMIC DNA]</scope>
    <source>
        <strain evidence="9 10">DSM 108281</strain>
    </source>
</reference>
<proteinExistence type="predicted"/>
<dbReference type="PANTHER" id="PTHR24324:SF5">
    <property type="entry name" value="HEMATOPOIETICALLY-EXPRESSED HOMEOBOX PROTEIN HHEX"/>
    <property type="match status" value="1"/>
</dbReference>
<dbReference type="Pfam" id="PF00046">
    <property type="entry name" value="Homeodomain"/>
    <property type="match status" value="1"/>
</dbReference>
<evidence type="ECO:0000256" key="6">
    <source>
        <dbReference type="RuleBase" id="RU000682"/>
    </source>
</evidence>
<feature type="region of interest" description="Disordered" evidence="7">
    <location>
        <begin position="101"/>
        <end position="126"/>
    </location>
</feature>